<comment type="caution">
    <text evidence="18">The sequence shown here is derived from an EMBL/GenBank/DDBJ whole genome shotgun (WGS) entry which is preliminary data.</text>
</comment>
<dbReference type="GO" id="GO:0005737">
    <property type="term" value="C:cytoplasm"/>
    <property type="evidence" value="ECO:0007669"/>
    <property type="project" value="UniProtKB-SubCell"/>
</dbReference>
<dbReference type="OrthoDB" id="5396806at2759"/>
<evidence type="ECO:0000256" key="2">
    <source>
        <dbReference type="ARBA" id="ARBA00004496"/>
    </source>
</evidence>
<feature type="compositionally biased region" description="Low complexity" evidence="16">
    <location>
        <begin position="89"/>
        <end position="98"/>
    </location>
</feature>
<dbReference type="GO" id="GO:0000781">
    <property type="term" value="C:chromosome, telomeric region"/>
    <property type="evidence" value="ECO:0007669"/>
    <property type="project" value="UniProtKB-SubCell"/>
</dbReference>
<dbReference type="PANTHER" id="PTHR16308:SF13">
    <property type="entry name" value="PROTEIN LINGERER"/>
    <property type="match status" value="1"/>
</dbReference>
<reference evidence="18 19" key="1">
    <citation type="submission" date="2016-07" db="EMBL/GenBank/DDBJ databases">
        <title>Pervasive Adenine N6-methylation of Active Genes in Fungi.</title>
        <authorList>
            <consortium name="DOE Joint Genome Institute"/>
            <person name="Mondo S.J."/>
            <person name="Dannebaum R.O."/>
            <person name="Kuo R.C."/>
            <person name="Labutti K."/>
            <person name="Haridas S."/>
            <person name="Kuo A."/>
            <person name="Salamov A."/>
            <person name="Ahrendt S.R."/>
            <person name="Lipzen A."/>
            <person name="Sullivan W."/>
            <person name="Andreopoulos W.B."/>
            <person name="Clum A."/>
            <person name="Lindquist E."/>
            <person name="Daum C."/>
            <person name="Ramamoorthy G.K."/>
            <person name="Gryganskyi A."/>
            <person name="Culley D."/>
            <person name="Magnuson J.K."/>
            <person name="James T.Y."/>
            <person name="O'Malley M.A."/>
            <person name="Stajich J.E."/>
            <person name="Spatafora J.W."/>
            <person name="Visel A."/>
            <person name="Grigoriev I.V."/>
        </authorList>
    </citation>
    <scope>NUCLEOTIDE SEQUENCE [LARGE SCALE GENOMIC DNA]</scope>
    <source>
        <strain evidence="18 19">NRRL 1336</strain>
    </source>
</reference>
<evidence type="ECO:0000256" key="9">
    <source>
        <dbReference type="ARBA" id="ARBA00022763"/>
    </source>
</evidence>
<sequence>MPTHTGSSRRPPKNNNHTNNNNGNDFKTLKILYRQQLPTLRELFPGWSQEDLVAAIHEANGDLELTIGRIMEGHTNQWDQVKTKKSKPQQKQQSTGGPINNNNTTKKNDGQNGNRDIPRGAKSRNGRSRKLVS</sequence>
<dbReference type="GO" id="GO:0005634">
    <property type="term" value="C:nucleus"/>
    <property type="evidence" value="ECO:0007669"/>
    <property type="project" value="UniProtKB-SubCell"/>
</dbReference>
<feature type="compositionally biased region" description="Low complexity" evidence="16">
    <location>
        <begin position="14"/>
        <end position="24"/>
    </location>
</feature>
<dbReference type="InterPro" id="IPR003892">
    <property type="entry name" value="CUE"/>
</dbReference>
<evidence type="ECO:0000313" key="18">
    <source>
        <dbReference type="EMBL" id="ORZ26117.1"/>
    </source>
</evidence>
<evidence type="ECO:0000256" key="1">
    <source>
        <dbReference type="ARBA" id="ARBA00004123"/>
    </source>
</evidence>
<name>A0A1X2J2M3_9FUNG</name>
<evidence type="ECO:0000256" key="7">
    <source>
        <dbReference type="ARBA" id="ARBA00022490"/>
    </source>
</evidence>
<evidence type="ECO:0000256" key="6">
    <source>
        <dbReference type="ARBA" id="ARBA00022454"/>
    </source>
</evidence>
<evidence type="ECO:0000256" key="8">
    <source>
        <dbReference type="ARBA" id="ARBA00022553"/>
    </source>
</evidence>
<keyword evidence="9" id="KW-0227">DNA damage</keyword>
<feature type="region of interest" description="Disordered" evidence="16">
    <location>
        <begin position="1"/>
        <end position="26"/>
    </location>
</feature>
<dbReference type="STRING" id="90262.A0A1X2J2M3"/>
<dbReference type="InterPro" id="IPR051833">
    <property type="entry name" value="TC-DDR_regulator"/>
</dbReference>
<gene>
    <name evidence="18" type="ORF">BCR42DRAFT_401617</name>
</gene>
<keyword evidence="8" id="KW-0597">Phosphoprotein</keyword>
<dbReference type="PROSITE" id="PS51140">
    <property type="entry name" value="CUE"/>
    <property type="match status" value="1"/>
</dbReference>
<dbReference type="AlphaFoldDB" id="A0A1X2J2M3"/>
<evidence type="ECO:0000256" key="3">
    <source>
        <dbReference type="ARBA" id="ARBA00004574"/>
    </source>
</evidence>
<accession>A0A1X2J2M3</accession>
<evidence type="ECO:0000256" key="16">
    <source>
        <dbReference type="SAM" id="MobiDB-lite"/>
    </source>
</evidence>
<evidence type="ECO:0000256" key="10">
    <source>
        <dbReference type="ARBA" id="ARBA00022786"/>
    </source>
</evidence>
<dbReference type="GO" id="GO:0003677">
    <property type="term" value="F:DNA binding"/>
    <property type="evidence" value="ECO:0007669"/>
    <property type="project" value="UniProtKB-KW"/>
</dbReference>
<dbReference type="InterPro" id="IPR009060">
    <property type="entry name" value="UBA-like_sf"/>
</dbReference>
<dbReference type="SUPFAM" id="SSF46934">
    <property type="entry name" value="UBA-like"/>
    <property type="match status" value="1"/>
</dbReference>
<evidence type="ECO:0000256" key="12">
    <source>
        <dbReference type="ARBA" id="ARBA00022895"/>
    </source>
</evidence>
<dbReference type="Pfam" id="PF02845">
    <property type="entry name" value="CUE"/>
    <property type="match status" value="1"/>
</dbReference>
<feature type="region of interest" description="Disordered" evidence="16">
    <location>
        <begin position="75"/>
        <end position="133"/>
    </location>
</feature>
<dbReference type="GO" id="GO:0006281">
    <property type="term" value="P:DNA repair"/>
    <property type="evidence" value="ECO:0007669"/>
    <property type="project" value="UniProtKB-KW"/>
</dbReference>
<evidence type="ECO:0000256" key="14">
    <source>
        <dbReference type="ARBA" id="ARBA00023204"/>
    </source>
</evidence>
<dbReference type="Proteomes" id="UP000193560">
    <property type="component" value="Unassembled WGS sequence"/>
</dbReference>
<evidence type="ECO:0000259" key="17">
    <source>
        <dbReference type="PROSITE" id="PS51140"/>
    </source>
</evidence>
<feature type="compositionally biased region" description="Polar residues" evidence="16">
    <location>
        <begin position="99"/>
        <end position="114"/>
    </location>
</feature>
<feature type="domain" description="CUE" evidence="17">
    <location>
        <begin position="32"/>
        <end position="75"/>
    </location>
</feature>
<keyword evidence="10" id="KW-0833">Ubl conjugation pathway</keyword>
<evidence type="ECO:0000256" key="11">
    <source>
        <dbReference type="ARBA" id="ARBA00022843"/>
    </source>
</evidence>
<organism evidence="18 19">
    <name type="scientific">Absidia repens</name>
    <dbReference type="NCBI Taxonomy" id="90262"/>
    <lineage>
        <taxon>Eukaryota</taxon>
        <taxon>Fungi</taxon>
        <taxon>Fungi incertae sedis</taxon>
        <taxon>Mucoromycota</taxon>
        <taxon>Mucoromycotina</taxon>
        <taxon>Mucoromycetes</taxon>
        <taxon>Mucorales</taxon>
        <taxon>Cunninghamellaceae</taxon>
        <taxon>Absidia</taxon>
    </lineage>
</organism>
<keyword evidence="7" id="KW-0963">Cytoplasm</keyword>
<evidence type="ECO:0000256" key="13">
    <source>
        <dbReference type="ARBA" id="ARBA00023125"/>
    </source>
</evidence>
<keyword evidence="19" id="KW-1185">Reference proteome</keyword>
<dbReference type="GO" id="GO:0043130">
    <property type="term" value="F:ubiquitin binding"/>
    <property type="evidence" value="ECO:0007669"/>
    <property type="project" value="InterPro"/>
</dbReference>
<dbReference type="InterPro" id="IPR041803">
    <property type="entry name" value="DEF1_CUE"/>
</dbReference>
<dbReference type="EMBL" id="MCGE01000001">
    <property type="protein sequence ID" value="ORZ26117.1"/>
    <property type="molecule type" value="Genomic_DNA"/>
</dbReference>
<keyword evidence="6" id="KW-0158">Chromosome</keyword>
<evidence type="ECO:0000256" key="5">
    <source>
        <dbReference type="ARBA" id="ARBA00020536"/>
    </source>
</evidence>
<protein>
    <recommendedName>
        <fullName evidence="5">RNA polymerase II degradation factor 1</fullName>
    </recommendedName>
</protein>
<keyword evidence="12" id="KW-0779">Telomere</keyword>
<evidence type="ECO:0000256" key="15">
    <source>
        <dbReference type="ARBA" id="ARBA00023242"/>
    </source>
</evidence>
<keyword evidence="14" id="KW-0234">DNA repair</keyword>
<keyword evidence="13" id="KW-0238">DNA-binding</keyword>
<dbReference type="PANTHER" id="PTHR16308">
    <property type="entry name" value="UBIQUITIN ASSOCIATED PROTEIN 2-LIKE/LINGERER"/>
    <property type="match status" value="1"/>
</dbReference>
<evidence type="ECO:0000256" key="4">
    <source>
        <dbReference type="ARBA" id="ARBA00005491"/>
    </source>
</evidence>
<comment type="subcellular location">
    <subcellularLocation>
        <location evidence="3">Chromosome</location>
        <location evidence="3">Telomere</location>
    </subcellularLocation>
    <subcellularLocation>
        <location evidence="2">Cytoplasm</location>
    </subcellularLocation>
    <subcellularLocation>
        <location evidence="1">Nucleus</location>
    </subcellularLocation>
</comment>
<keyword evidence="15" id="KW-0539">Nucleus</keyword>
<dbReference type="CDD" id="cd14368">
    <property type="entry name" value="CUE_DEF1_like"/>
    <property type="match status" value="1"/>
</dbReference>
<proteinExistence type="inferred from homology"/>
<evidence type="ECO:0000313" key="19">
    <source>
        <dbReference type="Proteomes" id="UP000193560"/>
    </source>
</evidence>
<feature type="compositionally biased region" description="Basic residues" evidence="16">
    <location>
        <begin position="121"/>
        <end position="133"/>
    </location>
</feature>
<comment type="similarity">
    <text evidence="4">Belongs to the DEF1 family.</text>
</comment>
<keyword evidence="11" id="KW-0832">Ubl conjugation</keyword>